<gene>
    <name evidence="1" type="ORF">PEDI_23140</name>
</gene>
<organism evidence="1 2">
    <name type="scientific">Persicobacter diffluens</name>
    <dbReference type="NCBI Taxonomy" id="981"/>
    <lineage>
        <taxon>Bacteria</taxon>
        <taxon>Pseudomonadati</taxon>
        <taxon>Bacteroidota</taxon>
        <taxon>Cytophagia</taxon>
        <taxon>Cytophagales</taxon>
        <taxon>Persicobacteraceae</taxon>
        <taxon>Persicobacter</taxon>
    </lineage>
</organism>
<comment type="caution">
    <text evidence="1">The sequence shown here is derived from an EMBL/GenBank/DDBJ whole genome shotgun (WGS) entry which is preliminary data.</text>
</comment>
<accession>A0AAN4VYE2</accession>
<evidence type="ECO:0000313" key="1">
    <source>
        <dbReference type="EMBL" id="GJM61762.1"/>
    </source>
</evidence>
<dbReference type="RefSeq" id="WP_338237226.1">
    <property type="nucleotide sequence ID" value="NZ_BQKE01000001.1"/>
</dbReference>
<protein>
    <submittedName>
        <fullName evidence="1">Uncharacterized protein</fullName>
    </submittedName>
</protein>
<dbReference type="EMBL" id="BQKE01000001">
    <property type="protein sequence ID" value="GJM61762.1"/>
    <property type="molecule type" value="Genomic_DNA"/>
</dbReference>
<evidence type="ECO:0000313" key="2">
    <source>
        <dbReference type="Proteomes" id="UP001310022"/>
    </source>
</evidence>
<sequence length="56" mass="6272">MMMMESMMKSVGTANCKAVNALNRIGRYVRYGVHHSLEDATKVGADFFKSNGFLKK</sequence>
<keyword evidence="2" id="KW-1185">Reference proteome</keyword>
<dbReference type="Proteomes" id="UP001310022">
    <property type="component" value="Unassembled WGS sequence"/>
</dbReference>
<name>A0AAN4VYE2_9BACT</name>
<proteinExistence type="predicted"/>
<reference evidence="1 2" key="1">
    <citation type="submission" date="2021-12" db="EMBL/GenBank/DDBJ databases">
        <title>Genome sequencing of bacteria with rrn-lacking chromosome and rrn-plasmid.</title>
        <authorList>
            <person name="Anda M."/>
            <person name="Iwasaki W."/>
        </authorList>
    </citation>
    <scope>NUCLEOTIDE SEQUENCE [LARGE SCALE GENOMIC DNA]</scope>
    <source>
        <strain evidence="1 2">NBRC 15940</strain>
    </source>
</reference>
<dbReference type="AlphaFoldDB" id="A0AAN4VYE2"/>